<feature type="domain" description="RNA polymerase sigma-70 region 2" evidence="6">
    <location>
        <begin position="39"/>
        <end position="104"/>
    </location>
</feature>
<dbReference type="SUPFAM" id="SSF88659">
    <property type="entry name" value="Sigma3 and sigma4 domains of RNA polymerase sigma factors"/>
    <property type="match status" value="2"/>
</dbReference>
<gene>
    <name evidence="8" type="ORF">HG542_02235</name>
</gene>
<accession>A0A7Y7AZY2</accession>
<evidence type="ECO:0000256" key="3">
    <source>
        <dbReference type="ARBA" id="ARBA00023125"/>
    </source>
</evidence>
<keyword evidence="9" id="KW-1185">Reference proteome</keyword>
<dbReference type="GO" id="GO:0006352">
    <property type="term" value="P:DNA-templated transcription initiation"/>
    <property type="evidence" value="ECO:0007669"/>
    <property type="project" value="InterPro"/>
</dbReference>
<keyword evidence="4" id="KW-0804">Transcription</keyword>
<dbReference type="SUPFAM" id="SSF88946">
    <property type="entry name" value="Sigma2 domain of RNA polymerase sigma factors"/>
    <property type="match status" value="1"/>
</dbReference>
<dbReference type="Gene3D" id="1.20.120.1810">
    <property type="match status" value="1"/>
</dbReference>
<comment type="caution">
    <text evidence="8">The sequence shown here is derived from an EMBL/GenBank/DDBJ whole genome shotgun (WGS) entry which is preliminary data.</text>
</comment>
<keyword evidence="2" id="KW-0731">Sigma factor</keyword>
<evidence type="ECO:0000313" key="9">
    <source>
        <dbReference type="Proteomes" id="UP000587462"/>
    </source>
</evidence>
<dbReference type="InterPro" id="IPR007627">
    <property type="entry name" value="RNA_pol_sigma70_r2"/>
</dbReference>
<sequence length="259" mass="28960">MPHRPCPRDRDPDTAAAFARLKRLEPGGREHEQVRREIIEAWLPMAERISRRFHNRGEATADLRQVAALALVRAVDAYDPDLGHAFPSYAVPAITGGLRRHFRDFVGAVRIPRHLQQASALLKRTRAALEQELQAVPTAAELAAATGLSERDVHEGLRVEHVQRAWVLDAPTGDADIRLLDVLGDTDAALDVVLDRETARALIARLPERERYVLYLRYFEDLTQADIGAVLGISQMQVSRILKRALGRLRQSSDEADPV</sequence>
<dbReference type="PANTHER" id="PTHR30385">
    <property type="entry name" value="SIGMA FACTOR F FLAGELLAR"/>
    <property type="match status" value="1"/>
</dbReference>
<dbReference type="InterPro" id="IPR014284">
    <property type="entry name" value="RNA_pol_sigma-70_dom"/>
</dbReference>
<evidence type="ECO:0000256" key="4">
    <source>
        <dbReference type="ARBA" id="ARBA00023163"/>
    </source>
</evidence>
<feature type="domain" description="RNA polymerase sigma-70 region 4" evidence="7">
    <location>
        <begin position="203"/>
        <end position="251"/>
    </location>
</feature>
<dbReference type="PANTHER" id="PTHR30385:SF4">
    <property type="entry name" value="RNA POLYMERASE SIGMA-E FACTOR"/>
    <property type="match status" value="1"/>
</dbReference>
<dbReference type="Gene3D" id="1.20.140.160">
    <property type="match status" value="1"/>
</dbReference>
<dbReference type="InterPro" id="IPR007624">
    <property type="entry name" value="RNA_pol_sigma70_r3"/>
</dbReference>
<evidence type="ECO:0000313" key="8">
    <source>
        <dbReference type="EMBL" id="NVK76474.1"/>
    </source>
</evidence>
<dbReference type="Pfam" id="PF04545">
    <property type="entry name" value="Sigma70_r4"/>
    <property type="match status" value="1"/>
</dbReference>
<dbReference type="InterPro" id="IPR013324">
    <property type="entry name" value="RNA_pol_sigma_r3/r4-like"/>
</dbReference>
<dbReference type="NCBIfam" id="TIGR02937">
    <property type="entry name" value="sigma70-ECF"/>
    <property type="match status" value="1"/>
</dbReference>
<dbReference type="InterPro" id="IPR007630">
    <property type="entry name" value="RNA_pol_sigma70_r4"/>
</dbReference>
<evidence type="ECO:0000259" key="6">
    <source>
        <dbReference type="Pfam" id="PF04542"/>
    </source>
</evidence>
<dbReference type="InterPro" id="IPR000943">
    <property type="entry name" value="RNA_pol_sigma70"/>
</dbReference>
<dbReference type="GO" id="GO:0016987">
    <property type="term" value="F:sigma factor activity"/>
    <property type="evidence" value="ECO:0007669"/>
    <property type="project" value="UniProtKB-KW"/>
</dbReference>
<dbReference type="CDD" id="cd06171">
    <property type="entry name" value="Sigma70_r4"/>
    <property type="match status" value="1"/>
</dbReference>
<keyword evidence="3" id="KW-0238">DNA-binding</keyword>
<reference evidence="8 9" key="1">
    <citation type="submission" date="2020-04" db="EMBL/GenBank/DDBJ databases">
        <title>Draft Genome Sequence of Streptomyces morookaense DSM 40503, an 8-azaguanine-producing strain.</title>
        <authorList>
            <person name="Qi J."/>
            <person name="Gao J.-M."/>
        </authorList>
    </citation>
    <scope>NUCLEOTIDE SEQUENCE [LARGE SCALE GENOMIC DNA]</scope>
    <source>
        <strain evidence="8 9">DSM 40503</strain>
    </source>
</reference>
<dbReference type="GO" id="GO:0003677">
    <property type="term" value="F:DNA binding"/>
    <property type="evidence" value="ECO:0007669"/>
    <property type="project" value="UniProtKB-KW"/>
</dbReference>
<feature type="domain" description="RNA polymerase sigma-70 region 3" evidence="5">
    <location>
        <begin position="122"/>
        <end position="188"/>
    </location>
</feature>
<dbReference type="Proteomes" id="UP000587462">
    <property type="component" value="Unassembled WGS sequence"/>
</dbReference>
<dbReference type="AlphaFoldDB" id="A0A7Y7AZY2"/>
<dbReference type="RefSeq" id="WP_171078273.1">
    <property type="nucleotide sequence ID" value="NZ_BNBU01000001.1"/>
</dbReference>
<keyword evidence="1" id="KW-0805">Transcription regulation</keyword>
<name>A0A7Y7AZY2_STRMO</name>
<proteinExistence type="predicted"/>
<evidence type="ECO:0000256" key="2">
    <source>
        <dbReference type="ARBA" id="ARBA00023082"/>
    </source>
</evidence>
<dbReference type="PRINTS" id="PR00046">
    <property type="entry name" value="SIGMA70FCT"/>
</dbReference>
<evidence type="ECO:0000259" key="5">
    <source>
        <dbReference type="Pfam" id="PF04539"/>
    </source>
</evidence>
<dbReference type="InterPro" id="IPR013325">
    <property type="entry name" value="RNA_pol_sigma_r2"/>
</dbReference>
<dbReference type="Pfam" id="PF04539">
    <property type="entry name" value="Sigma70_r3"/>
    <property type="match status" value="1"/>
</dbReference>
<dbReference type="EMBL" id="JABBXF010000004">
    <property type="protein sequence ID" value="NVK76474.1"/>
    <property type="molecule type" value="Genomic_DNA"/>
</dbReference>
<evidence type="ECO:0000256" key="1">
    <source>
        <dbReference type="ARBA" id="ARBA00023015"/>
    </source>
</evidence>
<organism evidence="8 9">
    <name type="scientific">Streptomyces morookaense</name>
    <name type="common">Streptoverticillium morookaense</name>
    <dbReference type="NCBI Taxonomy" id="1970"/>
    <lineage>
        <taxon>Bacteria</taxon>
        <taxon>Bacillati</taxon>
        <taxon>Actinomycetota</taxon>
        <taxon>Actinomycetes</taxon>
        <taxon>Kitasatosporales</taxon>
        <taxon>Streptomycetaceae</taxon>
        <taxon>Streptomyces</taxon>
    </lineage>
</organism>
<protein>
    <submittedName>
        <fullName evidence="8">Sigma-70 family RNA polymerase sigma factor</fullName>
    </submittedName>
</protein>
<dbReference type="Pfam" id="PF04542">
    <property type="entry name" value="Sigma70_r2"/>
    <property type="match status" value="1"/>
</dbReference>
<evidence type="ECO:0000259" key="7">
    <source>
        <dbReference type="Pfam" id="PF04545"/>
    </source>
</evidence>